<dbReference type="InterPro" id="IPR007751">
    <property type="entry name" value="DUF676_lipase-like"/>
</dbReference>
<sequence length="246" mass="28408">MNLHFPVCVNLEPVEFLFQDGKPEEELCCEKAAWRIRRELWTLSSRVFSLWNSLVDLLPNIFRVLVTKLWDGFITNNYERFGSCIFRQTFEYSNRFCSLDRQTVKTRQRICNAVRSSQSIGVLGRGPIEDMTLISNVMDHAVMFEERFLQKVVPPTHGDNLSPRESRVRDVIIFVHGYQGSSGDLRLFKNTLLMKTSGLLTLLSTSNEMDTECSIHDMGVRLALEIQSFVMTGKYFESHWQAFGSC</sequence>
<reference evidence="2" key="1">
    <citation type="submission" date="2015-04" db="EMBL/GenBank/DDBJ databases">
        <title>The genome sequence of the plant pathogenic Rhizarian Plasmodiophora brassicae reveals insights in its biotrophic life cycle and the origin of chitin synthesis.</title>
        <authorList>
            <person name="Schwelm A."/>
            <person name="Fogelqvist J."/>
            <person name="Knaust A."/>
            <person name="Julke S."/>
            <person name="Lilja T."/>
            <person name="Dhandapani V."/>
            <person name="Bonilla-Rosso G."/>
            <person name="Karlsson M."/>
            <person name="Shevchenko A."/>
            <person name="Choi S.R."/>
            <person name="Kim H.G."/>
            <person name="Park J.Y."/>
            <person name="Lim Y.P."/>
            <person name="Ludwig-Muller J."/>
            <person name="Dixelius C."/>
        </authorList>
    </citation>
    <scope>NUCLEOTIDE SEQUENCE</scope>
    <source>
        <tissue evidence="2">Potato root galls</tissue>
    </source>
</reference>
<dbReference type="EMBL" id="HACM01002570">
    <property type="protein sequence ID" value="CRZ03012.1"/>
    <property type="molecule type" value="Transcribed_RNA"/>
</dbReference>
<evidence type="ECO:0000259" key="1">
    <source>
        <dbReference type="Pfam" id="PF05057"/>
    </source>
</evidence>
<proteinExistence type="predicted"/>
<dbReference type="Pfam" id="PF05057">
    <property type="entry name" value="DUF676"/>
    <property type="match status" value="1"/>
</dbReference>
<organism evidence="2">
    <name type="scientific">Spongospora subterranea</name>
    <dbReference type="NCBI Taxonomy" id="70186"/>
    <lineage>
        <taxon>Eukaryota</taxon>
        <taxon>Sar</taxon>
        <taxon>Rhizaria</taxon>
        <taxon>Endomyxa</taxon>
        <taxon>Phytomyxea</taxon>
        <taxon>Plasmodiophorida</taxon>
        <taxon>Plasmodiophoridae</taxon>
        <taxon>Spongospora</taxon>
    </lineage>
</organism>
<protein>
    <recommendedName>
        <fullName evidence="1">DUF676 domain-containing protein</fullName>
    </recommendedName>
</protein>
<dbReference type="AlphaFoldDB" id="A0A0H5QN84"/>
<dbReference type="EMBL" id="HACM01002569">
    <property type="protein sequence ID" value="CRZ03011.1"/>
    <property type="molecule type" value="Transcribed_RNA"/>
</dbReference>
<name>A0A0H5QN84_9EUKA</name>
<evidence type="ECO:0000313" key="2">
    <source>
        <dbReference type="EMBL" id="CRZ03012.1"/>
    </source>
</evidence>
<feature type="domain" description="DUF676" evidence="1">
    <location>
        <begin position="171"/>
        <end position="232"/>
    </location>
</feature>
<accession>A0A0H5QN84</accession>